<dbReference type="EMBL" id="MU274917">
    <property type="protein sequence ID" value="KAI0087626.1"/>
    <property type="molecule type" value="Genomic_DNA"/>
</dbReference>
<dbReference type="Proteomes" id="UP001055072">
    <property type="component" value="Unassembled WGS sequence"/>
</dbReference>
<accession>A0ACB8U095</accession>
<comment type="caution">
    <text evidence="1">The sequence shown here is derived from an EMBL/GenBank/DDBJ whole genome shotgun (WGS) entry which is preliminary data.</text>
</comment>
<sequence length="270" mass="30666">MKYLPEELLSEILKYALRLYPVEKFTYLFVQQAHRPTKLLLVCKQWHRIGTPYLYETVELTSEAHVKMLVDTLQSSNHHLGPMVRNLRIDEAYGRNLSIAAQYMNNVRVLSLRLRTTTKCLTGGLACALGFFNPTELYLHGVGQQGFNTKKAEYNTRTFLKAITSWTALRQISFVHNPRCIEPLSLPPPLVATLSAIPQLSIGGNPAALQGLFQSEWFQHMVQKAGIESITCLSTRVRLNKYIKQSGGAISQDIAALLVYEDLPYYRDNY</sequence>
<proteinExistence type="predicted"/>
<protein>
    <submittedName>
        <fullName evidence="1">Uncharacterized protein</fullName>
    </submittedName>
</protein>
<evidence type="ECO:0000313" key="1">
    <source>
        <dbReference type="EMBL" id="KAI0087626.1"/>
    </source>
</evidence>
<evidence type="ECO:0000313" key="2">
    <source>
        <dbReference type="Proteomes" id="UP001055072"/>
    </source>
</evidence>
<name>A0ACB8U095_9APHY</name>
<keyword evidence="2" id="KW-1185">Reference proteome</keyword>
<gene>
    <name evidence="1" type="ORF">BDY19DRAFT_994936</name>
</gene>
<reference evidence="1" key="1">
    <citation type="journal article" date="2021" name="Environ. Microbiol.">
        <title>Gene family expansions and transcriptome signatures uncover fungal adaptations to wood decay.</title>
        <authorList>
            <person name="Hage H."/>
            <person name="Miyauchi S."/>
            <person name="Viragh M."/>
            <person name="Drula E."/>
            <person name="Min B."/>
            <person name="Chaduli D."/>
            <person name="Navarro D."/>
            <person name="Favel A."/>
            <person name="Norest M."/>
            <person name="Lesage-Meessen L."/>
            <person name="Balint B."/>
            <person name="Merenyi Z."/>
            <person name="de Eugenio L."/>
            <person name="Morin E."/>
            <person name="Martinez A.T."/>
            <person name="Baldrian P."/>
            <person name="Stursova M."/>
            <person name="Martinez M.J."/>
            <person name="Novotny C."/>
            <person name="Magnuson J.K."/>
            <person name="Spatafora J.W."/>
            <person name="Maurice S."/>
            <person name="Pangilinan J."/>
            <person name="Andreopoulos W."/>
            <person name="LaButti K."/>
            <person name="Hundley H."/>
            <person name="Na H."/>
            <person name="Kuo A."/>
            <person name="Barry K."/>
            <person name="Lipzen A."/>
            <person name="Henrissat B."/>
            <person name="Riley R."/>
            <person name="Ahrendt S."/>
            <person name="Nagy L.G."/>
            <person name="Grigoriev I.V."/>
            <person name="Martin F."/>
            <person name="Rosso M.N."/>
        </authorList>
    </citation>
    <scope>NUCLEOTIDE SEQUENCE</scope>
    <source>
        <strain evidence="1">CBS 384.51</strain>
    </source>
</reference>
<organism evidence="1 2">
    <name type="scientific">Irpex rosettiformis</name>
    <dbReference type="NCBI Taxonomy" id="378272"/>
    <lineage>
        <taxon>Eukaryota</taxon>
        <taxon>Fungi</taxon>
        <taxon>Dikarya</taxon>
        <taxon>Basidiomycota</taxon>
        <taxon>Agaricomycotina</taxon>
        <taxon>Agaricomycetes</taxon>
        <taxon>Polyporales</taxon>
        <taxon>Irpicaceae</taxon>
        <taxon>Irpex</taxon>
    </lineage>
</organism>